<gene>
    <name evidence="4" type="ORF">GFSPODELE1_LOCUS2597</name>
</gene>
<dbReference type="PANTHER" id="PTHR12993">
    <property type="entry name" value="N-ACETYLGLUCOSAMINYL-PHOSPHATIDYLINOSITOL DE-N-ACETYLASE-RELATED"/>
    <property type="match status" value="1"/>
</dbReference>
<name>A0ABP1CX53_9APHY</name>
<keyword evidence="5" id="KW-1185">Reference proteome</keyword>
<dbReference type="InterPro" id="IPR003737">
    <property type="entry name" value="GlcNAc_PI_deacetylase-related"/>
</dbReference>
<dbReference type="EMBL" id="OZ037954">
    <property type="protein sequence ID" value="CAL1699298.1"/>
    <property type="molecule type" value="Genomic_DNA"/>
</dbReference>
<dbReference type="Gene3D" id="3.40.50.10320">
    <property type="entry name" value="LmbE-like"/>
    <property type="match status" value="1"/>
</dbReference>
<comment type="similarity">
    <text evidence="1">Belongs to the PIGL family.</text>
</comment>
<accession>A0ABP1CX53</accession>
<dbReference type="SUPFAM" id="SSF102588">
    <property type="entry name" value="LmbE-like"/>
    <property type="match status" value="1"/>
</dbReference>
<protein>
    <recommendedName>
        <fullName evidence="2">N-acetylglucosaminylphosphatidylinositol deacetylase</fullName>
        <ecNumber evidence="2">3.5.1.89</ecNumber>
    </recommendedName>
</protein>
<evidence type="ECO:0000256" key="3">
    <source>
        <dbReference type="SAM" id="SignalP"/>
    </source>
</evidence>
<dbReference type="Proteomes" id="UP001497453">
    <property type="component" value="Chromosome 11"/>
</dbReference>
<organism evidence="4 5">
    <name type="scientific">Somion occarium</name>
    <dbReference type="NCBI Taxonomy" id="3059160"/>
    <lineage>
        <taxon>Eukaryota</taxon>
        <taxon>Fungi</taxon>
        <taxon>Dikarya</taxon>
        <taxon>Basidiomycota</taxon>
        <taxon>Agaricomycotina</taxon>
        <taxon>Agaricomycetes</taxon>
        <taxon>Polyporales</taxon>
        <taxon>Cerrenaceae</taxon>
        <taxon>Somion</taxon>
    </lineage>
</organism>
<proteinExistence type="inferred from homology"/>
<feature type="chain" id="PRO_5045667585" description="N-acetylglucosaminylphosphatidylinositol deacetylase" evidence="3">
    <location>
        <begin position="27"/>
        <end position="205"/>
    </location>
</feature>
<evidence type="ECO:0000313" key="4">
    <source>
        <dbReference type="EMBL" id="CAL1699298.1"/>
    </source>
</evidence>
<dbReference type="Pfam" id="PF02585">
    <property type="entry name" value="PIG-L"/>
    <property type="match status" value="1"/>
</dbReference>
<sequence>MSILRFSLPLLVVSLLANVLLTPLRSGIDSILPPSNNILLLTAHPDDECMFFAPTILSLTKYHVNEKRPNLYSLCLSVGNAEGLGNIRRDELQRSLDVLGVDQGRRWVVDHPELPDNMTVHWDAHAIADVVRPYIVKYNIGTTGANIRSTRNFFASKPLLSSERNHTTHQRLCIKRCHTTPPVQPHHSPAWSEVHRPNCTVVSQT</sequence>
<evidence type="ECO:0000256" key="2">
    <source>
        <dbReference type="ARBA" id="ARBA00012176"/>
    </source>
</evidence>
<dbReference type="InterPro" id="IPR024078">
    <property type="entry name" value="LmbE-like_dom_sf"/>
</dbReference>
<dbReference type="PANTHER" id="PTHR12993:SF11">
    <property type="entry name" value="N-ACETYLGLUCOSAMINYL-PHOSPHATIDYLINOSITOL DE-N-ACETYLASE"/>
    <property type="match status" value="1"/>
</dbReference>
<evidence type="ECO:0000256" key="1">
    <source>
        <dbReference type="ARBA" id="ARBA00006066"/>
    </source>
</evidence>
<evidence type="ECO:0000313" key="5">
    <source>
        <dbReference type="Proteomes" id="UP001497453"/>
    </source>
</evidence>
<feature type="signal peptide" evidence="3">
    <location>
        <begin position="1"/>
        <end position="26"/>
    </location>
</feature>
<dbReference type="EC" id="3.5.1.89" evidence="2"/>
<reference evidence="5" key="1">
    <citation type="submission" date="2024-04" db="EMBL/GenBank/DDBJ databases">
        <authorList>
            <person name="Shaw F."/>
            <person name="Minotto A."/>
        </authorList>
    </citation>
    <scope>NUCLEOTIDE SEQUENCE [LARGE SCALE GENOMIC DNA]</scope>
</reference>
<keyword evidence="3" id="KW-0732">Signal</keyword>